<evidence type="ECO:0000256" key="1">
    <source>
        <dbReference type="SAM" id="MobiDB-lite"/>
    </source>
</evidence>
<dbReference type="EMBL" id="BDRX01000016">
    <property type="protein sequence ID" value="GBF90270.1"/>
    <property type="molecule type" value="Genomic_DNA"/>
</dbReference>
<dbReference type="AlphaFoldDB" id="A0A2V0NXF9"/>
<evidence type="ECO:0000313" key="2">
    <source>
        <dbReference type="EMBL" id="GBF90270.1"/>
    </source>
</evidence>
<name>A0A2V0NXF9_9CHLO</name>
<dbReference type="InParanoid" id="A0A2V0NXF9"/>
<sequence length="461" mass="49182">MLTSTGGVAGRSAVRSVPPLTAAAAAAAAAAAGPAPDAPRQRQARSAPPPWQPPSAGAERRSAQPPQPGPPQPTPLRDGLRQLPGGAEGLAGWRVAMRAAVPVLRGAVAALLVIAAVAPLAAACVAESVTVSPTFVKPAKPIEESAFDHEGVVQHFDSLAVINDYRPNIKSTFSCIDSRGEADDLGTPGGDFAELAAAIAVYLNTINKSTAEYGEISDIFNAFMRDVVSKERPFYYHTSDEKLRKVFHALGDKGVKPKPTVLPTVMPDEVVLRNLWLDALSEGHVQGCGHVRLMMEKYAEYGLKSDEMPRQLIKAFYNFFWHTPIGSAERQKINYSVMQGALAGEAIAVVESKGECAGWSPAMPPSHGGSQAFVFHQKAAEDFRNQVVAPFFVNYAKSKGQNIDLATFQKNLQSLQAQHLAATLKYLEPANALPIWPVTINTKQGNDSAPLPMPNVAPSGR</sequence>
<feature type="region of interest" description="Disordered" evidence="1">
    <location>
        <begin position="25"/>
        <end position="84"/>
    </location>
</feature>
<dbReference type="OrthoDB" id="530066at2759"/>
<protein>
    <submittedName>
        <fullName evidence="2">Uncharacterized protein</fullName>
    </submittedName>
</protein>
<feature type="compositionally biased region" description="Pro residues" evidence="1">
    <location>
        <begin position="65"/>
        <end position="74"/>
    </location>
</feature>
<accession>A0A2V0NXF9</accession>
<organism evidence="2 3">
    <name type="scientific">Raphidocelis subcapitata</name>
    <dbReference type="NCBI Taxonomy" id="307507"/>
    <lineage>
        <taxon>Eukaryota</taxon>
        <taxon>Viridiplantae</taxon>
        <taxon>Chlorophyta</taxon>
        <taxon>core chlorophytes</taxon>
        <taxon>Chlorophyceae</taxon>
        <taxon>CS clade</taxon>
        <taxon>Sphaeropleales</taxon>
        <taxon>Selenastraceae</taxon>
        <taxon>Raphidocelis</taxon>
    </lineage>
</organism>
<proteinExistence type="predicted"/>
<reference evidence="2 3" key="1">
    <citation type="journal article" date="2018" name="Sci. Rep.">
        <title>Raphidocelis subcapitata (=Pseudokirchneriella subcapitata) provides an insight into genome evolution and environmental adaptations in the Sphaeropleales.</title>
        <authorList>
            <person name="Suzuki S."/>
            <person name="Yamaguchi H."/>
            <person name="Nakajima N."/>
            <person name="Kawachi M."/>
        </authorList>
    </citation>
    <scope>NUCLEOTIDE SEQUENCE [LARGE SCALE GENOMIC DNA]</scope>
    <source>
        <strain evidence="2 3">NIES-35</strain>
    </source>
</reference>
<feature type="compositionally biased region" description="Low complexity" evidence="1">
    <location>
        <begin position="25"/>
        <end position="35"/>
    </location>
</feature>
<dbReference type="Proteomes" id="UP000247498">
    <property type="component" value="Unassembled WGS sequence"/>
</dbReference>
<keyword evidence="3" id="KW-1185">Reference proteome</keyword>
<comment type="caution">
    <text evidence="2">The sequence shown here is derived from an EMBL/GenBank/DDBJ whole genome shotgun (WGS) entry which is preliminary data.</text>
</comment>
<gene>
    <name evidence="2" type="ORF">Rsub_02376</name>
</gene>
<evidence type="ECO:0000313" key="3">
    <source>
        <dbReference type="Proteomes" id="UP000247498"/>
    </source>
</evidence>